<reference evidence="11 12" key="1">
    <citation type="submission" date="2019-06" db="EMBL/GenBank/DDBJ databases">
        <title>Whole genome shotgun sequence of Brevibacillus parabrevis NBRC 12334.</title>
        <authorList>
            <person name="Hosoyama A."/>
            <person name="Uohara A."/>
            <person name="Ohji S."/>
            <person name="Ichikawa N."/>
        </authorList>
    </citation>
    <scope>NUCLEOTIDE SEQUENCE [LARGE SCALE GENOMIC DNA]</scope>
    <source>
        <strain evidence="11 12">NBRC 12334</strain>
    </source>
</reference>
<protein>
    <recommendedName>
        <fullName evidence="3">methylated-DNA--[protein]-cysteine S-methyltransferase</fullName>
        <ecNumber evidence="3">2.1.1.63</ecNumber>
    </recommendedName>
</protein>
<dbReference type="CDD" id="cd06445">
    <property type="entry name" value="ATase"/>
    <property type="match status" value="1"/>
</dbReference>
<keyword evidence="12" id="KW-1185">Reference proteome</keyword>
<dbReference type="AlphaFoldDB" id="A0A4Y3PNM0"/>
<evidence type="ECO:0000256" key="8">
    <source>
        <dbReference type="ARBA" id="ARBA00049348"/>
    </source>
</evidence>
<evidence type="ECO:0000256" key="3">
    <source>
        <dbReference type="ARBA" id="ARBA00011918"/>
    </source>
</evidence>
<comment type="catalytic activity">
    <reaction evidence="8">
        <text>a 6-O-methyl-2'-deoxyguanosine in DNA + L-cysteinyl-[protein] = S-methyl-L-cysteinyl-[protein] + a 2'-deoxyguanosine in DNA</text>
        <dbReference type="Rhea" id="RHEA:24000"/>
        <dbReference type="Rhea" id="RHEA-COMP:10131"/>
        <dbReference type="Rhea" id="RHEA-COMP:10132"/>
        <dbReference type="Rhea" id="RHEA-COMP:11367"/>
        <dbReference type="Rhea" id="RHEA-COMP:11368"/>
        <dbReference type="ChEBI" id="CHEBI:29950"/>
        <dbReference type="ChEBI" id="CHEBI:82612"/>
        <dbReference type="ChEBI" id="CHEBI:85445"/>
        <dbReference type="ChEBI" id="CHEBI:85448"/>
        <dbReference type="EC" id="2.1.1.63"/>
    </reaction>
</comment>
<dbReference type="InterPro" id="IPR036217">
    <property type="entry name" value="MethylDNA_cys_MeTrfase_DNAb"/>
</dbReference>
<evidence type="ECO:0000313" key="12">
    <source>
        <dbReference type="Proteomes" id="UP000316882"/>
    </source>
</evidence>
<dbReference type="GO" id="GO:0032259">
    <property type="term" value="P:methylation"/>
    <property type="evidence" value="ECO:0007669"/>
    <property type="project" value="UniProtKB-KW"/>
</dbReference>
<feature type="domain" description="Methylated-DNA-[protein]-cysteine S-methyltransferase DNA binding" evidence="9">
    <location>
        <begin position="89"/>
        <end position="168"/>
    </location>
</feature>
<keyword evidence="4 11" id="KW-0489">Methyltransferase</keyword>
<dbReference type="PANTHER" id="PTHR10815:SF12">
    <property type="entry name" value="METHYLATED-DNA--PROTEIN-CYSTEINE METHYLTRANSFERASE, INDUCIBLE"/>
    <property type="match status" value="1"/>
</dbReference>
<accession>A0A4Y3PNM0</accession>
<comment type="similarity">
    <text evidence="2">Belongs to the MGMT family.</text>
</comment>
<gene>
    <name evidence="11" type="primary">adaB</name>
    <name evidence="11" type="ORF">BPA01_25080</name>
</gene>
<dbReference type="Pfam" id="PF02870">
    <property type="entry name" value="Methyltransf_1N"/>
    <property type="match status" value="1"/>
</dbReference>
<dbReference type="InterPro" id="IPR036631">
    <property type="entry name" value="MGMT_N_sf"/>
</dbReference>
<dbReference type="Proteomes" id="UP000316882">
    <property type="component" value="Unassembled WGS sequence"/>
</dbReference>
<keyword evidence="5 11" id="KW-0808">Transferase</keyword>
<dbReference type="EC" id="2.1.1.63" evidence="3"/>
<dbReference type="Pfam" id="PF01035">
    <property type="entry name" value="DNA_binding_1"/>
    <property type="match status" value="1"/>
</dbReference>
<proteinExistence type="inferred from homology"/>
<sequence length="178" mass="19640">MNKNQHIYWAKVEHGEWSLHIAATEKGLAFVGSNHHPIDELAQWAARRKPRYALVQDAARLAPYAKEIIEYLQGERQQFSVAHDLSGTPFQQAVWQALQQIPYGQTASYSDIAAHINNSAAVRAVGAAIGANPLLLTIPCHRVVGKDGKLTGYRGGLPMKTELLKLEKTSVKRSAVHV</sequence>
<evidence type="ECO:0000256" key="2">
    <source>
        <dbReference type="ARBA" id="ARBA00008711"/>
    </source>
</evidence>
<evidence type="ECO:0000256" key="7">
    <source>
        <dbReference type="ARBA" id="ARBA00023204"/>
    </source>
</evidence>
<dbReference type="InterPro" id="IPR014048">
    <property type="entry name" value="MethylDNA_cys_MeTrfase_DNA-bd"/>
</dbReference>
<dbReference type="GO" id="GO:0003908">
    <property type="term" value="F:methylated-DNA-[protein]-cysteine S-methyltransferase activity"/>
    <property type="evidence" value="ECO:0007669"/>
    <property type="project" value="UniProtKB-EC"/>
</dbReference>
<dbReference type="SUPFAM" id="SSF53155">
    <property type="entry name" value="Methylated DNA-protein cysteine methyltransferase domain"/>
    <property type="match status" value="1"/>
</dbReference>
<dbReference type="FunFam" id="1.10.10.10:FF:000214">
    <property type="entry name" value="Methylated-DNA--protein-cysteine methyltransferase"/>
    <property type="match status" value="1"/>
</dbReference>
<evidence type="ECO:0000259" key="9">
    <source>
        <dbReference type="Pfam" id="PF01035"/>
    </source>
</evidence>
<comment type="caution">
    <text evidence="11">The sequence shown here is derived from an EMBL/GenBank/DDBJ whole genome shotgun (WGS) entry which is preliminary data.</text>
</comment>
<evidence type="ECO:0000256" key="5">
    <source>
        <dbReference type="ARBA" id="ARBA00022679"/>
    </source>
</evidence>
<comment type="catalytic activity">
    <reaction evidence="1">
        <text>a 4-O-methyl-thymidine in DNA + L-cysteinyl-[protein] = a thymidine in DNA + S-methyl-L-cysteinyl-[protein]</text>
        <dbReference type="Rhea" id="RHEA:53428"/>
        <dbReference type="Rhea" id="RHEA-COMP:10131"/>
        <dbReference type="Rhea" id="RHEA-COMP:10132"/>
        <dbReference type="Rhea" id="RHEA-COMP:13555"/>
        <dbReference type="Rhea" id="RHEA-COMP:13556"/>
        <dbReference type="ChEBI" id="CHEBI:29950"/>
        <dbReference type="ChEBI" id="CHEBI:82612"/>
        <dbReference type="ChEBI" id="CHEBI:137386"/>
        <dbReference type="ChEBI" id="CHEBI:137387"/>
        <dbReference type="EC" id="2.1.1.63"/>
    </reaction>
</comment>
<keyword evidence="6" id="KW-0227">DNA damage</keyword>
<feature type="domain" description="Methylguanine DNA methyltransferase ribonuclease-like" evidence="10">
    <location>
        <begin position="8"/>
        <end position="82"/>
    </location>
</feature>
<dbReference type="PANTHER" id="PTHR10815">
    <property type="entry name" value="METHYLATED-DNA--PROTEIN-CYSTEINE METHYLTRANSFERASE"/>
    <property type="match status" value="1"/>
</dbReference>
<evidence type="ECO:0000313" key="11">
    <source>
        <dbReference type="EMBL" id="GEB32928.1"/>
    </source>
</evidence>
<dbReference type="NCBIfam" id="TIGR00589">
    <property type="entry name" value="ogt"/>
    <property type="match status" value="1"/>
</dbReference>
<evidence type="ECO:0000259" key="10">
    <source>
        <dbReference type="Pfam" id="PF02870"/>
    </source>
</evidence>
<dbReference type="RefSeq" id="WP_122963995.1">
    <property type="nucleotide sequence ID" value="NZ_BJMH01000010.1"/>
</dbReference>
<evidence type="ECO:0000256" key="4">
    <source>
        <dbReference type="ARBA" id="ARBA00022603"/>
    </source>
</evidence>
<name>A0A4Y3PNM0_BREPA</name>
<dbReference type="GeneID" id="87612110"/>
<dbReference type="SUPFAM" id="SSF46767">
    <property type="entry name" value="Methylated DNA-protein cysteine methyltransferase, C-terminal domain"/>
    <property type="match status" value="1"/>
</dbReference>
<dbReference type="Gene3D" id="1.10.10.10">
    <property type="entry name" value="Winged helix-like DNA-binding domain superfamily/Winged helix DNA-binding domain"/>
    <property type="match status" value="1"/>
</dbReference>
<evidence type="ECO:0000256" key="1">
    <source>
        <dbReference type="ARBA" id="ARBA00001286"/>
    </source>
</evidence>
<dbReference type="Gene3D" id="3.30.160.70">
    <property type="entry name" value="Methylated DNA-protein cysteine methyltransferase domain"/>
    <property type="match status" value="1"/>
</dbReference>
<keyword evidence="7" id="KW-0234">DNA repair</keyword>
<dbReference type="PROSITE" id="PS00374">
    <property type="entry name" value="MGMT"/>
    <property type="match status" value="1"/>
</dbReference>
<evidence type="ECO:0000256" key="6">
    <source>
        <dbReference type="ARBA" id="ARBA00022763"/>
    </source>
</evidence>
<dbReference type="InterPro" id="IPR008332">
    <property type="entry name" value="MethylG_MeTrfase_N"/>
</dbReference>
<dbReference type="GO" id="GO:0006281">
    <property type="term" value="P:DNA repair"/>
    <property type="evidence" value="ECO:0007669"/>
    <property type="project" value="UniProtKB-KW"/>
</dbReference>
<organism evidence="11 12">
    <name type="scientific">Brevibacillus parabrevis</name>
    <dbReference type="NCBI Taxonomy" id="54914"/>
    <lineage>
        <taxon>Bacteria</taxon>
        <taxon>Bacillati</taxon>
        <taxon>Bacillota</taxon>
        <taxon>Bacilli</taxon>
        <taxon>Bacillales</taxon>
        <taxon>Paenibacillaceae</taxon>
        <taxon>Brevibacillus</taxon>
    </lineage>
</organism>
<dbReference type="InterPro" id="IPR001497">
    <property type="entry name" value="MethylDNA_cys_MeTrfase_AS"/>
</dbReference>
<dbReference type="InterPro" id="IPR036388">
    <property type="entry name" value="WH-like_DNA-bd_sf"/>
</dbReference>
<dbReference type="EMBL" id="BJMH01000010">
    <property type="protein sequence ID" value="GEB32928.1"/>
    <property type="molecule type" value="Genomic_DNA"/>
</dbReference>
<dbReference type="STRING" id="54914.AV540_11170"/>